<dbReference type="InterPro" id="IPR001509">
    <property type="entry name" value="Epimerase_deHydtase"/>
</dbReference>
<dbReference type="Proteomes" id="UP000421283">
    <property type="component" value="Unassembled WGS sequence"/>
</dbReference>
<keyword evidence="1" id="KW-0521">NADP</keyword>
<dbReference type="Gene3D" id="3.40.50.720">
    <property type="entry name" value="NAD(P)-binding Rossmann-like Domain"/>
    <property type="match status" value="1"/>
</dbReference>
<evidence type="ECO:0000313" key="6">
    <source>
        <dbReference type="Proteomes" id="UP000421283"/>
    </source>
</evidence>
<dbReference type="GO" id="GO:0008712">
    <property type="term" value="F:ADP-glyceromanno-heptose 6-epimerase activity"/>
    <property type="evidence" value="ECO:0007669"/>
    <property type="project" value="UniProtKB-EC"/>
</dbReference>
<dbReference type="PANTHER" id="PTHR43103">
    <property type="entry name" value="NUCLEOSIDE-DIPHOSPHATE-SUGAR EPIMERASE"/>
    <property type="match status" value="1"/>
</dbReference>
<proteinExistence type="predicted"/>
<dbReference type="EC" id="5.1.3.20" evidence="5"/>
<comment type="caution">
    <text evidence="5">The sequence shown here is derived from an EMBL/GenBank/DDBJ whole genome shotgun (WGS) entry which is preliminary data.</text>
</comment>
<dbReference type="Gene3D" id="3.90.25.10">
    <property type="entry name" value="UDP-galactose 4-epimerase, domain 1"/>
    <property type="match status" value="1"/>
</dbReference>
<keyword evidence="2 5" id="KW-0413">Isomerase</keyword>
<sequence length="332" mass="38188">MIIVTGATGFIGSNLLAELELRQYKGLVAVDSFGVEGKWRNISKRIFPYLVSPQDIDSFIESNVQKIKAIIHLGGISSTTENNVDSIVENNIKLTIRLYEFCKNNHIRFIYASSASTYGDGGKGYIDSDDIEYLNQLSPLNPYAWSKNYVDKYISYDRYVNKNKSLSVGLKFFNVYGPNEYHKGLQASVIFHFFLQMLQNNTVNLFKSNCADFKDGQQKRDFVYVRDCVDVIIWMLEHQEIIGLFNVGTGCASSFLEVVESIKRACHIECKIHYIDMPEKLKKHYQNFTEANLMKLRSVGYTKEFTSLEAGISQYVNEFLNKKNKRYEPNYI</sequence>
<name>A0AA90VJV3_9BACT</name>
<dbReference type="InterPro" id="IPR036291">
    <property type="entry name" value="NAD(P)-bd_dom_sf"/>
</dbReference>
<feature type="domain" description="NAD-dependent epimerase/dehydratase" evidence="4">
    <location>
        <begin position="2"/>
        <end position="248"/>
    </location>
</feature>
<dbReference type="Pfam" id="PF01370">
    <property type="entry name" value="Epimerase"/>
    <property type="match status" value="1"/>
</dbReference>
<dbReference type="InterPro" id="IPR011912">
    <property type="entry name" value="Heptose_epim"/>
</dbReference>
<evidence type="ECO:0000259" key="4">
    <source>
        <dbReference type="Pfam" id="PF01370"/>
    </source>
</evidence>
<dbReference type="GO" id="GO:0005975">
    <property type="term" value="P:carbohydrate metabolic process"/>
    <property type="evidence" value="ECO:0007669"/>
    <property type="project" value="InterPro"/>
</dbReference>
<dbReference type="NCBIfam" id="TIGR02197">
    <property type="entry name" value="heptose_epim"/>
    <property type="match status" value="1"/>
</dbReference>
<accession>A0AA90VJV3</accession>
<gene>
    <name evidence="5" type="primary">rfaD</name>
    <name evidence="5" type="ORF">F7D31_08185</name>
</gene>
<protein>
    <submittedName>
        <fullName evidence="5">ADP-glyceromanno-heptose 6-epimerase</fullName>
        <ecNumber evidence="5">5.1.3.20</ecNumber>
    </submittedName>
</protein>
<dbReference type="AlphaFoldDB" id="A0AA90VJV3"/>
<keyword evidence="3" id="KW-0119">Carbohydrate metabolism</keyword>
<evidence type="ECO:0000256" key="1">
    <source>
        <dbReference type="ARBA" id="ARBA00022857"/>
    </source>
</evidence>
<evidence type="ECO:0000313" key="5">
    <source>
        <dbReference type="EMBL" id="MQO92637.1"/>
    </source>
</evidence>
<organism evidence="5 6">
    <name type="scientific">Segatella copri</name>
    <dbReference type="NCBI Taxonomy" id="165179"/>
    <lineage>
        <taxon>Bacteria</taxon>
        <taxon>Pseudomonadati</taxon>
        <taxon>Bacteroidota</taxon>
        <taxon>Bacteroidia</taxon>
        <taxon>Bacteroidales</taxon>
        <taxon>Prevotellaceae</taxon>
        <taxon>Segatella</taxon>
    </lineage>
</organism>
<evidence type="ECO:0000256" key="2">
    <source>
        <dbReference type="ARBA" id="ARBA00023235"/>
    </source>
</evidence>
<dbReference type="EMBL" id="VZAP01000104">
    <property type="protein sequence ID" value="MQO92637.1"/>
    <property type="molecule type" value="Genomic_DNA"/>
</dbReference>
<dbReference type="GO" id="GO:0050661">
    <property type="term" value="F:NADP binding"/>
    <property type="evidence" value="ECO:0007669"/>
    <property type="project" value="InterPro"/>
</dbReference>
<reference evidence="6" key="1">
    <citation type="submission" date="2019-09" db="EMBL/GenBank/DDBJ databases">
        <title>Distinct polysaccharide growth profiles of human intestinal Prevotella copri isolates.</title>
        <authorList>
            <person name="Fehlner-Peach H."/>
            <person name="Magnabosco C."/>
            <person name="Raghavan V."/>
            <person name="Scher J.U."/>
            <person name="Tett A."/>
            <person name="Cox L.M."/>
            <person name="Gottsegen C."/>
            <person name="Watters A."/>
            <person name="Wiltshire- Gordon J.D."/>
            <person name="Segata N."/>
            <person name="Bonneau R."/>
            <person name="Littman D.R."/>
        </authorList>
    </citation>
    <scope>NUCLEOTIDE SEQUENCE [LARGE SCALE GENOMIC DNA]</scope>
    <source>
        <strain evidence="6">iAU3127</strain>
    </source>
</reference>
<dbReference type="RefSeq" id="WP_153138511.1">
    <property type="nucleotide sequence ID" value="NZ_VZAP01000104.1"/>
</dbReference>
<dbReference type="PANTHER" id="PTHR43103:SF3">
    <property type="entry name" value="ADP-L-GLYCERO-D-MANNO-HEPTOSE-6-EPIMERASE"/>
    <property type="match status" value="1"/>
</dbReference>
<evidence type="ECO:0000256" key="3">
    <source>
        <dbReference type="ARBA" id="ARBA00023277"/>
    </source>
</evidence>
<dbReference type="SUPFAM" id="SSF51735">
    <property type="entry name" value="NAD(P)-binding Rossmann-fold domains"/>
    <property type="match status" value="1"/>
</dbReference>